<sequence>MAQVDLKEQLTQLEAARNLVLSDAALYPQVLQGILPIIGANARLDLRRWGADFLAETFANTTLPSDQKEQLAGTVLPTLNEYLGNDAQDVAVIKSTVQTASSLYPFVFRHIIHHPNDTAMWDQITAIKHNILQRMDTAPHPVRVCCIKFVQKVVHTQTPGPIADPRVRTAFRPERNETSIAIVPRTHPLLSIPNLEAEASGLLDRLLTVLQDDSDDAILVNATINCLGILIRSRPTIANKILETLLNFNPIKIDHGPLTPTMRVKIKSMERTTRAVLINLLKRNPNHPLAGKMQQHMERLAQNCIEAFDASSRKRALPVEPIDGLDNAKRAKLSVETPPLIKIPPLPDGPISYFNCRYQTLIARQAQQAQQAQAPPEEEDDEYEPEYQPMDIPSAEVQDIAAPVFDLEPELGPFQLSRPPPLTENEANEIGRAAADRVFEMMIATPFKAATKPATASGAAAASSPSSSDRKGFARLAGGSLDTKEAWITMLVRMATRAPAKLEAAAGEIQTSDGRPTISNYIRELLYRHILEDFRSRINIGIMWLNEEWYNDRMQMEAAASQRGKSEEISVPLHYDSWVLRLLGGILPYLDARDVKILIRFLSEIPEVTLPIIGRVQTLAMDPERINLCVQALHYLVMFRPPSREICLNALEEIYNTCKSINTHQPDLYANQHSNGPSTDEEARPAASKVLSKWRPEVIAAQQPRELPSSTNGLQGILGGWISLSNAFSIIDSYNV</sequence>
<dbReference type="InterPro" id="IPR016024">
    <property type="entry name" value="ARM-type_fold"/>
</dbReference>
<evidence type="ECO:0000256" key="4">
    <source>
        <dbReference type="SAM" id="MobiDB-lite"/>
    </source>
</evidence>
<protein>
    <submittedName>
        <fullName evidence="6">mRNA cleavage and polyadenylation specificity factor complex subunit pta1</fullName>
    </submittedName>
</protein>
<dbReference type="InterPro" id="IPR032460">
    <property type="entry name" value="Symplekin/Pta1_N"/>
</dbReference>
<gene>
    <name evidence="6" type="ORF">GQ26_0210720</name>
</gene>
<accession>A0A093UZZ9</accession>
<keyword evidence="3" id="KW-0539">Nucleus</keyword>
<dbReference type="HOGENOM" id="CLU_021804_0_0_1"/>
<dbReference type="eggNOG" id="KOG1895">
    <property type="taxonomic scope" value="Eukaryota"/>
</dbReference>
<dbReference type="PANTHER" id="PTHR15245">
    <property type="entry name" value="SYMPLEKIN-RELATED"/>
    <property type="match status" value="1"/>
</dbReference>
<feature type="compositionally biased region" description="Polar residues" evidence="4">
    <location>
        <begin position="668"/>
        <end position="678"/>
    </location>
</feature>
<name>A0A093UZZ9_TALMA</name>
<feature type="domain" description="Symplekin/Pta1 N-terminal" evidence="5">
    <location>
        <begin position="89"/>
        <end position="314"/>
    </location>
</feature>
<dbReference type="AlphaFoldDB" id="A0A093UZZ9"/>
<dbReference type="Gene3D" id="1.25.10.10">
    <property type="entry name" value="Leucine-rich Repeat Variant"/>
    <property type="match status" value="1"/>
</dbReference>
<proteinExistence type="predicted"/>
<evidence type="ECO:0000259" key="5">
    <source>
        <dbReference type="Pfam" id="PF11935"/>
    </source>
</evidence>
<feature type="region of interest" description="Disordered" evidence="4">
    <location>
        <begin position="366"/>
        <end position="385"/>
    </location>
</feature>
<keyword evidence="2" id="KW-0507">mRNA processing</keyword>
<dbReference type="InterPro" id="IPR011989">
    <property type="entry name" value="ARM-like"/>
</dbReference>
<dbReference type="Pfam" id="PF11935">
    <property type="entry name" value="SYMPK_PTA1_N"/>
    <property type="match status" value="1"/>
</dbReference>
<dbReference type="GO" id="GO:0005847">
    <property type="term" value="C:mRNA cleavage and polyadenylation specificity factor complex"/>
    <property type="evidence" value="ECO:0007669"/>
    <property type="project" value="TreeGrafter"/>
</dbReference>
<dbReference type="EMBL" id="JPOX01000021">
    <property type="protein sequence ID" value="KFX45867.1"/>
    <property type="molecule type" value="Genomic_DNA"/>
</dbReference>
<dbReference type="SUPFAM" id="SSF48371">
    <property type="entry name" value="ARM repeat"/>
    <property type="match status" value="1"/>
</dbReference>
<reference evidence="6" key="2">
    <citation type="journal article" date="2014" name="PLoS Genet.">
        <title>Signature gene expression reveals novel clues to the molecular mechanisms of dimorphic transition in Penicillium marneffei.</title>
        <authorList>
            <person name="Yang E."/>
            <person name="Wang G."/>
            <person name="Cai J."/>
            <person name="Woo P.C."/>
            <person name="Lau S.K."/>
            <person name="Yuen K.-Y."/>
            <person name="Chow W.-N."/>
            <person name="Lin X."/>
        </authorList>
    </citation>
    <scope>NUCLEOTIDE SEQUENCE</scope>
    <source>
        <strain evidence="6">PM1</strain>
    </source>
</reference>
<evidence type="ECO:0000256" key="3">
    <source>
        <dbReference type="ARBA" id="ARBA00023242"/>
    </source>
</evidence>
<reference key="1">
    <citation type="journal article" date="2014" name="PLoS Genet.">
        <title>Signature Gene Expression Reveals Novel Clues to the Molecular Mechanisms of Dimorphic Transition in Penicillium marneffei.</title>
        <authorList>
            <person name="Yang E."/>
            <person name="Wang G."/>
            <person name="Cai J."/>
            <person name="Woo P.C."/>
            <person name="Lau S.K."/>
            <person name="Yuen K.-Y."/>
            <person name="Chow W.-N."/>
            <person name="Lin X."/>
        </authorList>
    </citation>
    <scope>NUCLEOTIDE SEQUENCE [LARGE SCALE GENOMIC DNA]</scope>
    <source>
        <strain>PM1</strain>
    </source>
</reference>
<dbReference type="GO" id="GO:0006397">
    <property type="term" value="P:mRNA processing"/>
    <property type="evidence" value="ECO:0007669"/>
    <property type="project" value="UniProtKB-KW"/>
</dbReference>
<evidence type="ECO:0000256" key="2">
    <source>
        <dbReference type="ARBA" id="ARBA00022664"/>
    </source>
</evidence>
<feature type="compositionally biased region" description="Acidic residues" evidence="4">
    <location>
        <begin position="376"/>
        <end position="385"/>
    </location>
</feature>
<feature type="region of interest" description="Disordered" evidence="4">
    <location>
        <begin position="668"/>
        <end position="687"/>
    </location>
</feature>
<comment type="subcellular location">
    <subcellularLocation>
        <location evidence="1">Nucleus</location>
    </subcellularLocation>
</comment>
<evidence type="ECO:0000313" key="6">
    <source>
        <dbReference type="EMBL" id="KFX45867.1"/>
    </source>
</evidence>
<dbReference type="PANTHER" id="PTHR15245:SF20">
    <property type="entry name" value="SYMPLEKIN"/>
    <property type="match status" value="1"/>
</dbReference>
<organism evidence="6">
    <name type="scientific">Talaromyces marneffei PM1</name>
    <dbReference type="NCBI Taxonomy" id="1077442"/>
    <lineage>
        <taxon>Eukaryota</taxon>
        <taxon>Fungi</taxon>
        <taxon>Dikarya</taxon>
        <taxon>Ascomycota</taxon>
        <taxon>Pezizomycotina</taxon>
        <taxon>Eurotiomycetes</taxon>
        <taxon>Eurotiomycetidae</taxon>
        <taxon>Eurotiales</taxon>
        <taxon>Trichocomaceae</taxon>
        <taxon>Talaromyces</taxon>
        <taxon>Talaromyces sect. Talaromyces</taxon>
    </lineage>
</organism>
<evidence type="ECO:0000256" key="1">
    <source>
        <dbReference type="ARBA" id="ARBA00004123"/>
    </source>
</evidence>
<feature type="compositionally biased region" description="Low complexity" evidence="4">
    <location>
        <begin position="366"/>
        <end position="375"/>
    </location>
</feature>
<dbReference type="InterPro" id="IPR021850">
    <property type="entry name" value="Symplekin/Pta1"/>
</dbReference>
<comment type="caution">
    <text evidence="6">The sequence shown here is derived from an EMBL/GenBank/DDBJ whole genome shotgun (WGS) entry which is preliminary data.</text>
</comment>